<keyword evidence="1" id="KW-0732">Signal</keyword>
<gene>
    <name evidence="2" type="ORF">EGT74_20450</name>
</gene>
<evidence type="ECO:0000313" key="3">
    <source>
        <dbReference type="Proteomes" id="UP000278351"/>
    </source>
</evidence>
<organism evidence="2 3">
    <name type="scientific">Chitinophaga lutea</name>
    <dbReference type="NCBI Taxonomy" id="2488634"/>
    <lineage>
        <taxon>Bacteria</taxon>
        <taxon>Pseudomonadati</taxon>
        <taxon>Bacteroidota</taxon>
        <taxon>Chitinophagia</taxon>
        <taxon>Chitinophagales</taxon>
        <taxon>Chitinophagaceae</taxon>
        <taxon>Chitinophaga</taxon>
    </lineage>
</organism>
<accession>A0A3N4PP17</accession>
<feature type="chain" id="PRO_5017988135" description="DUF5117 domain-containing protein" evidence="1">
    <location>
        <begin position="19"/>
        <end position="266"/>
    </location>
</feature>
<evidence type="ECO:0008006" key="4">
    <source>
        <dbReference type="Google" id="ProtNLM"/>
    </source>
</evidence>
<evidence type="ECO:0000256" key="1">
    <source>
        <dbReference type="SAM" id="SignalP"/>
    </source>
</evidence>
<keyword evidence="3" id="KW-1185">Reference proteome</keyword>
<comment type="caution">
    <text evidence="2">The sequence shown here is derived from an EMBL/GenBank/DDBJ whole genome shotgun (WGS) entry which is preliminary data.</text>
</comment>
<feature type="signal peptide" evidence="1">
    <location>
        <begin position="1"/>
        <end position="18"/>
    </location>
</feature>
<sequence length="266" mass="30364">MKCTCLIAALLFVQTLYAQKPAPFPLSSFNSKLETARWMVDYDTVAWRLSEMVTTVSWEELGRMGREWFCYKGDDSLWNGIFGKYKDGRYDVVLHYKIWRPDSVDVVCDPPDTVMLNAVSRAIGLAYREAGFVLGKSYVKFNKFVRYHRDKTVSVWLMPALAPNEIALYGAEFHYLFDPSGTSILSRNEYYQGSFKGFRLGKAREVQLQYADADAPTLGAVFFAMKYGRHFSGVQIHTRKSSSLMAFSQVKGYSWQHTGKSLPPNP</sequence>
<dbReference type="OrthoDB" id="644481at2"/>
<dbReference type="RefSeq" id="WP_123848365.1">
    <property type="nucleotide sequence ID" value="NZ_RPDH01000002.1"/>
</dbReference>
<protein>
    <recommendedName>
        <fullName evidence="4">DUF5117 domain-containing protein</fullName>
    </recommendedName>
</protein>
<reference evidence="2 3" key="1">
    <citation type="submission" date="2018-11" db="EMBL/GenBank/DDBJ databases">
        <title>Chitinophaga lutea sp.nov., isolate from arsenic contaminated soil.</title>
        <authorList>
            <person name="Zong Y."/>
        </authorList>
    </citation>
    <scope>NUCLEOTIDE SEQUENCE [LARGE SCALE GENOMIC DNA]</scope>
    <source>
        <strain evidence="2 3">ZY74</strain>
    </source>
</reference>
<dbReference type="EMBL" id="RPDH01000002">
    <property type="protein sequence ID" value="RPE09368.1"/>
    <property type="molecule type" value="Genomic_DNA"/>
</dbReference>
<dbReference type="Proteomes" id="UP000278351">
    <property type="component" value="Unassembled WGS sequence"/>
</dbReference>
<dbReference type="AlphaFoldDB" id="A0A3N4PP17"/>
<proteinExistence type="predicted"/>
<evidence type="ECO:0000313" key="2">
    <source>
        <dbReference type="EMBL" id="RPE09368.1"/>
    </source>
</evidence>
<name>A0A3N4PP17_9BACT</name>